<dbReference type="InterPro" id="IPR025337">
    <property type="entry name" value="Questin_oxidase-like"/>
</dbReference>
<feature type="region of interest" description="Disordered" evidence="2">
    <location>
        <begin position="1"/>
        <end position="23"/>
    </location>
</feature>
<dbReference type="GO" id="GO:0016491">
    <property type="term" value="F:oxidoreductase activity"/>
    <property type="evidence" value="ECO:0007669"/>
    <property type="project" value="UniProtKB-KW"/>
</dbReference>
<dbReference type="GeneID" id="66078829"/>
<reference evidence="3" key="1">
    <citation type="journal article" date="2021" name="Genome Biol. Evol.">
        <title>The assembled and annotated genome of the fairy-ring fungus Marasmius oreades.</title>
        <authorList>
            <person name="Hiltunen M."/>
            <person name="Ament-Velasquez S.L."/>
            <person name="Johannesson H."/>
        </authorList>
    </citation>
    <scope>NUCLEOTIDE SEQUENCE</scope>
    <source>
        <strain evidence="3">03SP1</strain>
    </source>
</reference>
<evidence type="ECO:0000313" key="4">
    <source>
        <dbReference type="Proteomes" id="UP001049176"/>
    </source>
</evidence>
<protein>
    <recommendedName>
        <fullName evidence="5">Oxidoreductase AflY</fullName>
    </recommendedName>
</protein>
<sequence length="471" mass="52535">MSSISQLFPNPSPSRFPGVPSVLPGITPESTETLRGLLQDDYLKHHVFMNDRNFHNHIAHHVLAAWALGADEEVIQAIYDQDRKSQKAAFESPEPITRGNYNEHLGDGSFYNAYLKYFSEVLQQTDVNAVLEEHVFSSDFNFGTKNKAGKNPEMLARFVGGLFHPMIQTGYGFEFNIPGVVAEGLAQAAVHGVGDTVIIPASLFSESLDARFHKLEINGGDKRETKPLHAFTVLARLMKDQKINNGGVLDLLEAYKLVMENCGETILKYTTEWARFDPADPKVVEVKLEELQWTNVLVYFMSGLKGGRKDFKADFFTMHLVTSSLFLPSLLAALSPPSKHLLIRTYFSVSLAWWIARGKPSVDVTSFFAGPVPVNGTVNESESKSGKSNPWFGTIQHAVPHPDEHLVKCQRSLAHYASLYGSRKKGEPDFSETELPGADKMDGTLFLRAALLTTERVKRGQKDGALWYWDQ</sequence>
<gene>
    <name evidence="3" type="ORF">E1B28_009753</name>
</gene>
<dbReference type="EMBL" id="CM032186">
    <property type="protein sequence ID" value="KAG7090652.1"/>
    <property type="molecule type" value="Genomic_DNA"/>
</dbReference>
<dbReference type="PANTHER" id="PTHR35870:SF1">
    <property type="entry name" value="PROTEIN, PUTATIVE (AFU_ORTHOLOGUE AFUA_5G03330)-RELATED"/>
    <property type="match status" value="1"/>
</dbReference>
<comment type="caution">
    <text evidence="3">The sequence shown here is derived from an EMBL/GenBank/DDBJ whole genome shotgun (WGS) entry which is preliminary data.</text>
</comment>
<keyword evidence="4" id="KW-1185">Reference proteome</keyword>
<dbReference type="AlphaFoldDB" id="A0A9P7RWD9"/>
<keyword evidence="1" id="KW-0560">Oxidoreductase</keyword>
<organism evidence="3 4">
    <name type="scientific">Marasmius oreades</name>
    <name type="common">fairy-ring Marasmius</name>
    <dbReference type="NCBI Taxonomy" id="181124"/>
    <lineage>
        <taxon>Eukaryota</taxon>
        <taxon>Fungi</taxon>
        <taxon>Dikarya</taxon>
        <taxon>Basidiomycota</taxon>
        <taxon>Agaricomycotina</taxon>
        <taxon>Agaricomycetes</taxon>
        <taxon>Agaricomycetidae</taxon>
        <taxon>Agaricales</taxon>
        <taxon>Marasmiineae</taxon>
        <taxon>Marasmiaceae</taxon>
        <taxon>Marasmius</taxon>
    </lineage>
</organism>
<evidence type="ECO:0008006" key="5">
    <source>
        <dbReference type="Google" id="ProtNLM"/>
    </source>
</evidence>
<accession>A0A9P7RWD9</accession>
<evidence type="ECO:0000256" key="1">
    <source>
        <dbReference type="ARBA" id="ARBA00023002"/>
    </source>
</evidence>
<dbReference type="OrthoDB" id="10004862at2759"/>
<dbReference type="PANTHER" id="PTHR35870">
    <property type="entry name" value="PROTEIN, PUTATIVE (AFU_ORTHOLOGUE AFUA_5G03330)-RELATED"/>
    <property type="match status" value="1"/>
</dbReference>
<evidence type="ECO:0000313" key="3">
    <source>
        <dbReference type="EMBL" id="KAG7090652.1"/>
    </source>
</evidence>
<dbReference type="Pfam" id="PF14027">
    <property type="entry name" value="Questin_oxidase"/>
    <property type="match status" value="1"/>
</dbReference>
<evidence type="ECO:0000256" key="2">
    <source>
        <dbReference type="SAM" id="MobiDB-lite"/>
    </source>
</evidence>
<name>A0A9P7RWD9_9AGAR</name>
<dbReference type="KEGG" id="more:E1B28_009753"/>
<dbReference type="Proteomes" id="UP001049176">
    <property type="component" value="Chromosome 6"/>
</dbReference>
<proteinExistence type="predicted"/>
<dbReference type="RefSeq" id="XP_043007122.1">
    <property type="nucleotide sequence ID" value="XM_043154665.1"/>
</dbReference>